<sequence>MKNRDVYDKQWLEQDLQDIDKLLEDGSVDFAYKAFTELINKIESEGYEASEEVKANAYASFAYFLFRVSEYEGFFEMYVKAQDHGYPKDEIEKFLLEAFVEPNSNEFQKIYETNIQFLVSNSYIKEAIGFQSLSFWLLPTGNANEYYMYDREQKVIKDKIALFKYQVLKSIPTINPFSDFLLVESWDWRSILSYTNAVRKMNKKAYIVLDDIRRFLACLQGALLNDAILSNVLIFDSVSSMINYFKSCSAFLPRNMINNSNKSIEVQEGLNEVHKFRLLKGNRKGDNILLSICIPSYNRGNRAYDNITHLLQSSYDEEIEVILSNNGTENTTKEHYEKIGHIDDTRFHYFSFKENQGFAINLCKVCELARGKFILLLSDEDLIDFDSLDKIMSTINQAKETLALIRTSTSIQSRPPAFTTAKLGKDALLTFMLSSNYISGIIFNNDLLKKYRGIEFIKENITNSVCFWYPHMFWELLLCQYGNVLGTDLVLVIEGEAEKMEVGETVFNEIIIPTYATIEGRIEQHEDFFRIIEKLEICAEDLALFREMYIKLCLKTMFLAVLAINIYYKKVDSRPLELLDKVYEFCTRKEFFETSMNNNPANYQSDLVLISQYYEHFKKQI</sequence>
<keyword evidence="3" id="KW-1185">Reference proteome</keyword>
<evidence type="ECO:0000313" key="3">
    <source>
        <dbReference type="Proteomes" id="UP000838821"/>
    </source>
</evidence>
<dbReference type="Gene3D" id="3.90.550.10">
    <property type="entry name" value="Spore Coat Polysaccharide Biosynthesis Protein SpsA, Chain A"/>
    <property type="match status" value="1"/>
</dbReference>
<dbReference type="CDD" id="cd00761">
    <property type="entry name" value="Glyco_tranf_GTA_type"/>
    <property type="match status" value="1"/>
</dbReference>
<accession>A0ABM9CM00</accession>
<name>A0ABM9CM00_9BACL</name>
<dbReference type="RefSeq" id="WP_236290392.1">
    <property type="nucleotide sequence ID" value="NZ_CAKMMW010000014.1"/>
</dbReference>
<dbReference type="EMBL" id="CAKMMW010000014">
    <property type="protein sequence ID" value="CAH1215761.1"/>
    <property type="molecule type" value="Genomic_DNA"/>
</dbReference>
<feature type="domain" description="Glycosyltransferase 2-like" evidence="1">
    <location>
        <begin position="291"/>
        <end position="403"/>
    </location>
</feature>
<comment type="caution">
    <text evidence="2">The sequence shown here is derived from an EMBL/GenBank/DDBJ whole genome shotgun (WGS) entry which is preliminary data.</text>
</comment>
<dbReference type="Pfam" id="PF00535">
    <property type="entry name" value="Glycos_transf_2"/>
    <property type="match status" value="1"/>
</dbReference>
<evidence type="ECO:0000313" key="2">
    <source>
        <dbReference type="EMBL" id="CAH1215761.1"/>
    </source>
</evidence>
<evidence type="ECO:0000259" key="1">
    <source>
        <dbReference type="Pfam" id="PF00535"/>
    </source>
</evidence>
<reference evidence="2" key="1">
    <citation type="submission" date="2022-01" db="EMBL/GenBank/DDBJ databases">
        <authorList>
            <person name="Criscuolo A."/>
        </authorList>
    </citation>
    <scope>NUCLEOTIDE SEQUENCE</scope>
    <source>
        <strain evidence="2">CIP111891</strain>
    </source>
</reference>
<dbReference type="Proteomes" id="UP000838821">
    <property type="component" value="Unassembled WGS sequence"/>
</dbReference>
<protein>
    <recommendedName>
        <fullName evidence="1">Glycosyltransferase 2-like domain-containing protein</fullName>
    </recommendedName>
</protein>
<dbReference type="SUPFAM" id="SSF53448">
    <property type="entry name" value="Nucleotide-diphospho-sugar transferases"/>
    <property type="match status" value="1"/>
</dbReference>
<proteinExistence type="predicted"/>
<dbReference type="InterPro" id="IPR001173">
    <property type="entry name" value="Glyco_trans_2-like"/>
</dbReference>
<gene>
    <name evidence="2" type="ORF">PAECIP111891_04307</name>
</gene>
<dbReference type="InterPro" id="IPR029044">
    <property type="entry name" value="Nucleotide-diphossugar_trans"/>
</dbReference>
<organism evidence="2 3">
    <name type="scientific">Paenibacillus allorhizoplanae</name>
    <dbReference type="NCBI Taxonomy" id="2905648"/>
    <lineage>
        <taxon>Bacteria</taxon>
        <taxon>Bacillati</taxon>
        <taxon>Bacillota</taxon>
        <taxon>Bacilli</taxon>
        <taxon>Bacillales</taxon>
        <taxon>Paenibacillaceae</taxon>
        <taxon>Paenibacillus</taxon>
    </lineage>
</organism>